<dbReference type="AlphaFoldDB" id="F9W7G3"/>
<evidence type="ECO:0000313" key="3">
    <source>
        <dbReference type="Proteomes" id="UP000000702"/>
    </source>
</evidence>
<dbReference type="EMBL" id="CAEQ01001028">
    <property type="protein sequence ID" value="CCD13129.1"/>
    <property type="molecule type" value="Genomic_DNA"/>
</dbReference>
<organism evidence="2 3">
    <name type="scientific">Trypanosoma congolense (strain IL3000)</name>
    <dbReference type="NCBI Taxonomy" id="1068625"/>
    <lineage>
        <taxon>Eukaryota</taxon>
        <taxon>Discoba</taxon>
        <taxon>Euglenozoa</taxon>
        <taxon>Kinetoplastea</taxon>
        <taxon>Metakinetoplastina</taxon>
        <taxon>Trypanosomatida</taxon>
        <taxon>Trypanosomatidae</taxon>
        <taxon>Trypanosoma</taxon>
        <taxon>Nannomonas</taxon>
    </lineage>
</organism>
<dbReference type="VEuPathDB" id="TriTrypDB:TcIL3000_0_39110"/>
<evidence type="ECO:0000313" key="2">
    <source>
        <dbReference type="EMBL" id="CCD13129.1"/>
    </source>
</evidence>
<keyword evidence="1" id="KW-0472">Membrane</keyword>
<feature type="non-terminal residue" evidence="2">
    <location>
        <position position="115"/>
    </location>
</feature>
<keyword evidence="1" id="KW-1133">Transmembrane helix</keyword>
<name>F9W7G3_TRYCI</name>
<reference evidence="3" key="1">
    <citation type="submission" date="2011-07" db="EMBL/GenBank/DDBJ databases">
        <title>Divergent evolution of antigenic variation in African trypanosomes.</title>
        <authorList>
            <person name="Jackson A.P."/>
            <person name="Berry A."/>
            <person name="Allison H.C."/>
            <person name="Burton P."/>
            <person name="Anderson J."/>
            <person name="Aslett M."/>
            <person name="Brown R."/>
            <person name="Corton N."/>
            <person name="Harris D."/>
            <person name="Hauser H."/>
            <person name="Gamble J."/>
            <person name="Gilderthorp R."/>
            <person name="McQuillan J."/>
            <person name="Quail M.A."/>
            <person name="Sanders M."/>
            <person name="Van Tonder A."/>
            <person name="Ginger M.L."/>
            <person name="Donelson J.E."/>
            <person name="Field M.C."/>
            <person name="Barry J.D."/>
            <person name="Berriman M."/>
            <person name="Hertz-Fowler C."/>
        </authorList>
    </citation>
    <scope>NUCLEOTIDE SEQUENCE [LARGE SCALE GENOMIC DNA]</scope>
    <source>
        <strain evidence="3">IL3000</strain>
    </source>
</reference>
<feature type="transmembrane region" description="Helical" evidence="1">
    <location>
        <begin position="41"/>
        <end position="61"/>
    </location>
</feature>
<dbReference type="Proteomes" id="UP000000702">
    <property type="component" value="Unassembled WGS sequence"/>
</dbReference>
<proteinExistence type="predicted"/>
<keyword evidence="3" id="KW-1185">Reference proteome</keyword>
<reference evidence="2 3" key="2">
    <citation type="journal article" date="2012" name="Proc. Natl. Acad. Sci. U.S.A.">
        <title>Antigenic diversity is generated by distinct evolutionary mechanisms in African trypanosome species.</title>
        <authorList>
            <person name="Jackson A.P."/>
            <person name="Berry A."/>
            <person name="Aslett M."/>
            <person name="Allison H.C."/>
            <person name="Burton P."/>
            <person name="Vavrova-Anderson J."/>
            <person name="Brown R."/>
            <person name="Browne H."/>
            <person name="Corton N."/>
            <person name="Hauser H."/>
            <person name="Gamble J."/>
            <person name="Gilderthorp R."/>
            <person name="Marcello L."/>
            <person name="McQuillan J."/>
            <person name="Otto T.D."/>
            <person name="Quail M.A."/>
            <person name="Sanders M.J."/>
            <person name="van Tonder A."/>
            <person name="Ginger M.L."/>
            <person name="Field M.C."/>
            <person name="Barry J.D."/>
            <person name="Hertz-Fowler C."/>
            <person name="Berriman M."/>
        </authorList>
    </citation>
    <scope>NUCLEOTIDE SEQUENCE [LARGE SCALE GENOMIC DNA]</scope>
    <source>
        <strain evidence="2 3">IL3000</strain>
    </source>
</reference>
<gene>
    <name evidence="2" type="ORF">TCIL3000_0_39110</name>
</gene>
<comment type="caution">
    <text evidence="2">The sequence shown here is derived from an EMBL/GenBank/DDBJ whole genome shotgun (WGS) entry which is preliminary data.</text>
</comment>
<keyword evidence="1" id="KW-0812">Transmembrane</keyword>
<accession>F9W7G3</accession>
<protein>
    <submittedName>
        <fullName evidence="2">WGS project CAEQ00000000 data, annotated contig 1608</fullName>
    </submittedName>
</protein>
<evidence type="ECO:0000256" key="1">
    <source>
        <dbReference type="SAM" id="Phobius"/>
    </source>
</evidence>
<sequence>MPLQARNLKRFPMFLTISRVLACYPIRVCEPFRAPRTHPPSLSLTGALVALLETFCFSLIISKRKHTPEGKKHKSYIQYFLLFLLKKYCFPSFSHHQASLISFFFCFSFIFSLSK</sequence>
<feature type="transmembrane region" description="Helical" evidence="1">
    <location>
        <begin position="96"/>
        <end position="114"/>
    </location>
</feature>